<evidence type="ECO:0000256" key="2">
    <source>
        <dbReference type="ARBA" id="ARBA00023002"/>
    </source>
</evidence>
<dbReference type="InterPro" id="IPR051609">
    <property type="entry name" value="NmrA/Isoflavone_reductase-like"/>
</dbReference>
<dbReference type="InterPro" id="IPR036291">
    <property type="entry name" value="NAD(P)-bd_dom_sf"/>
</dbReference>
<dbReference type="AlphaFoldDB" id="A0A8H3C8B3"/>
<evidence type="ECO:0000313" key="6">
    <source>
        <dbReference type="Proteomes" id="UP000663853"/>
    </source>
</evidence>
<dbReference type="SUPFAM" id="SSF51735">
    <property type="entry name" value="NAD(P)-binding Rossmann-fold domains"/>
    <property type="match status" value="1"/>
</dbReference>
<dbReference type="Pfam" id="PF05368">
    <property type="entry name" value="NmrA"/>
    <property type="match status" value="1"/>
</dbReference>
<dbReference type="PANTHER" id="PTHR47706:SF9">
    <property type="entry name" value="NMRA-LIKE DOMAIN-CONTAINING PROTEIN-RELATED"/>
    <property type="match status" value="1"/>
</dbReference>
<evidence type="ECO:0000256" key="1">
    <source>
        <dbReference type="ARBA" id="ARBA00022857"/>
    </source>
</evidence>
<dbReference type="PROSITE" id="PS50097">
    <property type="entry name" value="BTB"/>
    <property type="match status" value="1"/>
</dbReference>
<dbReference type="SMART" id="SM00225">
    <property type="entry name" value="BTB"/>
    <property type="match status" value="1"/>
</dbReference>
<dbReference type="CDD" id="cd05259">
    <property type="entry name" value="PCBER_SDR_a"/>
    <property type="match status" value="1"/>
</dbReference>
<keyword evidence="1" id="KW-0521">NADP</keyword>
<dbReference type="Proteomes" id="UP000663853">
    <property type="component" value="Unassembled WGS sequence"/>
</dbReference>
<comment type="caution">
    <text evidence="5">The sequence shown here is derived from an EMBL/GenBank/DDBJ whole genome shotgun (WGS) entry which is preliminary data.</text>
</comment>
<protein>
    <recommendedName>
        <fullName evidence="4">BTB domain-containing protein</fullName>
    </recommendedName>
</protein>
<dbReference type="GO" id="GO:0016491">
    <property type="term" value="F:oxidoreductase activity"/>
    <property type="evidence" value="ECO:0007669"/>
    <property type="project" value="UniProtKB-KW"/>
</dbReference>
<accession>A0A8H3C8B3</accession>
<organism evidence="5 6">
    <name type="scientific">Rhizoctonia solani</name>
    <dbReference type="NCBI Taxonomy" id="456999"/>
    <lineage>
        <taxon>Eukaryota</taxon>
        <taxon>Fungi</taxon>
        <taxon>Dikarya</taxon>
        <taxon>Basidiomycota</taxon>
        <taxon>Agaricomycotina</taxon>
        <taxon>Agaricomycetes</taxon>
        <taxon>Cantharellales</taxon>
        <taxon>Ceratobasidiaceae</taxon>
        <taxon>Rhizoctonia</taxon>
    </lineage>
</organism>
<feature type="compositionally biased region" description="Basic and acidic residues" evidence="3">
    <location>
        <begin position="497"/>
        <end position="511"/>
    </location>
</feature>
<dbReference type="EMBL" id="CAJMXA010001985">
    <property type="protein sequence ID" value="CAE6473919.1"/>
    <property type="molecule type" value="Genomic_DNA"/>
</dbReference>
<dbReference type="InterPro" id="IPR045312">
    <property type="entry name" value="PCBER-like"/>
</dbReference>
<sequence>MNPDAGIGRAVGCCPDFIHHGGDLTLQSVDGIKFLVHSAVLGIASPVFESMFLVGEDRPGQIVTMGETSDMLGLMLKFIYPKRSPVISSFETLEKAFHLADKYQLEGMHQQLRQMLSLADCPVSAYRDPLAVLRIAATHGFQKEVDLAISISQEHYQVDSINHLQVIAKKTPASIPWIKLLAVPLIRNGIMTDVLLNFYEPPMRLAGSSFTRALCDTCSESHHYGAHNSPPEWLARWAHGVLAELKAFNTRIPGLPAMSLIKRIAIAGASGYVGYPVSKALLEIEAFEVLVLVRSSSTDSPRIQELKSRGAQVRGVSYDNESQLAAVLKNVDAVVSTLNYASVDEQVPMMKACASCSVKLFFPSEFALELASDTNSNASKTKKQIIRVAESLGLPYVRIFNGLFPHWYITNTFYQFYPAENKILIHGSGEEKNAWTTVEDVARFVAYILQYVPVEELRNQKLRIEGDKKSFNEFVGIWERKHQVKLEVSYKPISELDDRVSRDPSDHEAATGREMFSGRAVEGPTSNSLFPDWNPKSLEEAI</sequence>
<dbReference type="Gene3D" id="3.90.25.10">
    <property type="entry name" value="UDP-galactose 4-epimerase, domain 1"/>
    <property type="match status" value="1"/>
</dbReference>
<feature type="domain" description="BTB" evidence="4">
    <location>
        <begin position="22"/>
        <end position="88"/>
    </location>
</feature>
<dbReference type="Gene3D" id="3.30.710.10">
    <property type="entry name" value="Potassium Channel Kv1.1, Chain A"/>
    <property type="match status" value="1"/>
</dbReference>
<dbReference type="Gene3D" id="3.40.50.720">
    <property type="entry name" value="NAD(P)-binding Rossmann-like Domain"/>
    <property type="match status" value="1"/>
</dbReference>
<dbReference type="InterPro" id="IPR008030">
    <property type="entry name" value="NmrA-like"/>
</dbReference>
<dbReference type="PANTHER" id="PTHR47706">
    <property type="entry name" value="NMRA-LIKE FAMILY PROTEIN"/>
    <property type="match status" value="1"/>
</dbReference>
<reference evidence="5" key="1">
    <citation type="submission" date="2021-01" db="EMBL/GenBank/DDBJ databases">
        <authorList>
            <person name="Kaushik A."/>
        </authorList>
    </citation>
    <scope>NUCLEOTIDE SEQUENCE</scope>
    <source>
        <strain evidence="5">AG6-10EEA</strain>
    </source>
</reference>
<proteinExistence type="predicted"/>
<keyword evidence="2" id="KW-0560">Oxidoreductase</keyword>
<dbReference type="InterPro" id="IPR000210">
    <property type="entry name" value="BTB/POZ_dom"/>
</dbReference>
<evidence type="ECO:0000256" key="3">
    <source>
        <dbReference type="SAM" id="MobiDB-lite"/>
    </source>
</evidence>
<dbReference type="SUPFAM" id="SSF54695">
    <property type="entry name" value="POZ domain"/>
    <property type="match status" value="1"/>
</dbReference>
<feature type="region of interest" description="Disordered" evidence="3">
    <location>
        <begin position="497"/>
        <end position="542"/>
    </location>
</feature>
<dbReference type="CDD" id="cd18186">
    <property type="entry name" value="BTB_POZ_ZBTB_KLHL-like"/>
    <property type="match status" value="1"/>
</dbReference>
<gene>
    <name evidence="5" type="ORF">RDB_LOCUS78468</name>
</gene>
<dbReference type="InterPro" id="IPR011333">
    <property type="entry name" value="SKP1/BTB/POZ_sf"/>
</dbReference>
<dbReference type="Pfam" id="PF00651">
    <property type="entry name" value="BTB"/>
    <property type="match status" value="1"/>
</dbReference>
<evidence type="ECO:0000313" key="5">
    <source>
        <dbReference type="EMBL" id="CAE6473919.1"/>
    </source>
</evidence>
<name>A0A8H3C8B3_9AGAM</name>
<evidence type="ECO:0000259" key="4">
    <source>
        <dbReference type="PROSITE" id="PS50097"/>
    </source>
</evidence>